<comment type="caution">
    <text evidence="3">The sequence shown here is derived from an EMBL/GenBank/DDBJ whole genome shotgun (WGS) entry which is preliminary data.</text>
</comment>
<evidence type="ECO:0000256" key="2">
    <source>
        <dbReference type="SAM" id="MobiDB-lite"/>
    </source>
</evidence>
<sequence length="588" mass="63261">MLSVIRLREDVDRVLYSADELSASTHICSSNADDVHLSVAATAASRRREELLPSASASLYAAAAAAKTLIPMHTRTSSGLSQKTSSGRPQFAVPPTYSAPEERQDDGEYPAEKQQGAEQHLPSMGLGASASMIVGAPVSGQFVGASAVVDDVGTFNGGSYRISHRDSNTLLTIQLAIGCPLHAKPGVMIAMSPSIILKGAYKFSVKKLVAGGEMGHSTFTGPGELLLGPPMLGDIISIRLTGSESWSVGHDGFLAATQNVSKDYKRQGIGKAIFSGEGLWVYKISGTGLLWLTSFGAIIRKDLAEGERYIVDNGHLVAWNTKYVLERVASGGIISGFASGEGLVCKFTGPGTIYLQTRNPKSFTIWTTESRADQLLFFCIHSAFIIGAMNSSQLRVCAPAGLSSGLVGPDFGLLQSCLCAFPQKLSERPDIELLSSRPRVIKGQGQGQGHEKGPDDLSKMAGTVAEEMENMLRHRHAPFLQPSHYNTFPGANMHPEGMLSKSHASGPPAVPDFNPLSGAPARHVNGADEHPSFPVTRKPRDHDPIKQQQYESYLEWRKAHEPGYHQGCKWRQANRILRQYNNQTADAA</sequence>
<dbReference type="EMBL" id="JAQQPM010000003">
    <property type="protein sequence ID" value="KAK2070227.1"/>
    <property type="molecule type" value="Genomic_DNA"/>
</dbReference>
<dbReference type="InterPro" id="IPR036983">
    <property type="entry name" value="AIM24_sf"/>
</dbReference>
<protein>
    <recommendedName>
        <fullName evidence="1">Altered inheritance of mitochondria protein 24, mitochondrial</fullName>
    </recommendedName>
</protein>
<dbReference type="Pfam" id="PF01987">
    <property type="entry name" value="AIM24"/>
    <property type="match status" value="1"/>
</dbReference>
<dbReference type="InterPro" id="IPR016031">
    <property type="entry name" value="Trp_RNA-bd_attenuator-like_dom"/>
</dbReference>
<dbReference type="AlphaFoldDB" id="A0AAD9I495"/>
<name>A0AAD9I495_9PEZI</name>
<keyword evidence="4" id="KW-1185">Reference proteome</keyword>
<dbReference type="SUPFAM" id="SSF51219">
    <property type="entry name" value="TRAP-like"/>
    <property type="match status" value="1"/>
</dbReference>
<organism evidence="3 4">
    <name type="scientific">Phyllachora maydis</name>
    <dbReference type="NCBI Taxonomy" id="1825666"/>
    <lineage>
        <taxon>Eukaryota</taxon>
        <taxon>Fungi</taxon>
        <taxon>Dikarya</taxon>
        <taxon>Ascomycota</taxon>
        <taxon>Pezizomycotina</taxon>
        <taxon>Sordariomycetes</taxon>
        <taxon>Sordariomycetidae</taxon>
        <taxon>Phyllachorales</taxon>
        <taxon>Phyllachoraceae</taxon>
        <taxon>Phyllachora</taxon>
    </lineage>
</organism>
<dbReference type="PANTHER" id="PTHR31801">
    <property type="entry name" value="ALTERED INHERITANCE OF MITOCHONDRIA PROTEIN 24, MITOCHONDRIAL"/>
    <property type="match status" value="1"/>
</dbReference>
<dbReference type="PANTHER" id="PTHR31801:SF0">
    <property type="entry name" value="ALTERED INHERITANCE OF MITOCHONDRIA PROTEIN 24, MITOCHONDRIAL"/>
    <property type="match status" value="1"/>
</dbReference>
<feature type="compositionally biased region" description="Polar residues" evidence="2">
    <location>
        <begin position="75"/>
        <end position="88"/>
    </location>
</feature>
<comment type="subcellular location">
    <subcellularLocation>
        <location evidence="1">Mitochondrion</location>
    </subcellularLocation>
</comment>
<comment type="similarity">
    <text evidence="1">Belongs to the AIM24 family.</text>
</comment>
<proteinExistence type="inferred from homology"/>
<gene>
    <name evidence="3" type="ORF">P8C59_004739</name>
</gene>
<dbReference type="NCBIfam" id="TIGR00266">
    <property type="entry name" value="TIGR00266 family protein"/>
    <property type="match status" value="1"/>
</dbReference>
<evidence type="ECO:0000256" key="1">
    <source>
        <dbReference type="RuleBase" id="RU363045"/>
    </source>
</evidence>
<reference evidence="3" key="1">
    <citation type="journal article" date="2023" name="Mol. Plant Microbe Interact.">
        <title>Elucidating the Obligate Nature and Biological Capacity of an Invasive Fungal Corn Pathogen.</title>
        <authorList>
            <person name="MacCready J.S."/>
            <person name="Roggenkamp E.M."/>
            <person name="Gdanetz K."/>
            <person name="Chilvers M.I."/>
        </authorList>
    </citation>
    <scope>NUCLEOTIDE SEQUENCE</scope>
    <source>
        <strain evidence="3">PM02</strain>
    </source>
</reference>
<accession>A0AAD9I495</accession>
<evidence type="ECO:0000313" key="3">
    <source>
        <dbReference type="EMBL" id="KAK2070227.1"/>
    </source>
</evidence>
<dbReference type="InterPro" id="IPR002838">
    <property type="entry name" value="AIM24"/>
</dbReference>
<dbReference type="GO" id="GO:0005739">
    <property type="term" value="C:mitochondrion"/>
    <property type="evidence" value="ECO:0007669"/>
    <property type="project" value="UniProtKB-SubCell"/>
</dbReference>
<feature type="region of interest" description="Disordered" evidence="2">
    <location>
        <begin position="75"/>
        <end position="119"/>
    </location>
</feature>
<dbReference type="Proteomes" id="UP001217918">
    <property type="component" value="Unassembled WGS sequence"/>
</dbReference>
<keyword evidence="1" id="KW-0496">Mitochondrion</keyword>
<dbReference type="Gene3D" id="3.60.160.10">
    <property type="entry name" value="Mitochondrial biogenesis AIM24"/>
    <property type="match status" value="1"/>
</dbReference>
<evidence type="ECO:0000313" key="4">
    <source>
        <dbReference type="Proteomes" id="UP001217918"/>
    </source>
</evidence>